<dbReference type="Pfam" id="PF17280">
    <property type="entry name" value="DUF5345"/>
    <property type="match status" value="1"/>
</dbReference>
<proteinExistence type="predicted"/>
<evidence type="ECO:0000313" key="3">
    <source>
        <dbReference type="EMBL" id="SYX82260.1"/>
    </source>
</evidence>
<sequence>MSEKQDNKKGHVDSLHQVPMSDHATHPEQDSAWEERLHPHWEHLDEWSDRHSPHPSAAHIQQVLLQAKKRSRRRLWKELLVLWSAALLLVGGGCSLAQANWYIYVWMQLISLCGAVLIWAICIHPSNGSEQNE</sequence>
<keyword evidence="2" id="KW-0812">Transmembrane</keyword>
<feature type="compositionally biased region" description="Basic and acidic residues" evidence="1">
    <location>
        <begin position="23"/>
        <end position="32"/>
    </location>
</feature>
<evidence type="ECO:0000256" key="1">
    <source>
        <dbReference type="SAM" id="MobiDB-lite"/>
    </source>
</evidence>
<organism evidence="3 4">
    <name type="scientific">Paenibacillus alvei</name>
    <name type="common">Bacillus alvei</name>
    <dbReference type="NCBI Taxonomy" id="44250"/>
    <lineage>
        <taxon>Bacteria</taxon>
        <taxon>Bacillati</taxon>
        <taxon>Bacillota</taxon>
        <taxon>Bacilli</taxon>
        <taxon>Bacillales</taxon>
        <taxon>Paenibacillaceae</taxon>
        <taxon>Paenibacillus</taxon>
    </lineage>
</organism>
<dbReference type="InterPro" id="IPR035238">
    <property type="entry name" value="DUF5345"/>
</dbReference>
<dbReference type="EMBL" id="LS992241">
    <property type="protein sequence ID" value="SYX82260.1"/>
    <property type="molecule type" value="Genomic_DNA"/>
</dbReference>
<dbReference type="RefSeq" id="WP_138184680.1">
    <property type="nucleotide sequence ID" value="NZ_LS992241.1"/>
</dbReference>
<feature type="compositionally biased region" description="Basic and acidic residues" evidence="1">
    <location>
        <begin position="1"/>
        <end position="14"/>
    </location>
</feature>
<reference evidence="4" key="1">
    <citation type="submission" date="2018-08" db="EMBL/GenBank/DDBJ databases">
        <authorList>
            <person name="Chevrot R."/>
        </authorList>
    </citation>
    <scope>NUCLEOTIDE SEQUENCE [LARGE SCALE GENOMIC DNA]</scope>
</reference>
<feature type="region of interest" description="Disordered" evidence="1">
    <location>
        <begin position="1"/>
        <end position="32"/>
    </location>
</feature>
<protein>
    <submittedName>
        <fullName evidence="3">Uncharacterized protein</fullName>
    </submittedName>
</protein>
<dbReference type="Proteomes" id="UP000304148">
    <property type="component" value="Chromosome"/>
</dbReference>
<name>A0A383R5N1_PAEAL</name>
<keyword evidence="2" id="KW-1133">Transmembrane helix</keyword>
<evidence type="ECO:0000313" key="4">
    <source>
        <dbReference type="Proteomes" id="UP000304148"/>
    </source>
</evidence>
<accession>A0A383R5N1</accession>
<feature type="transmembrane region" description="Helical" evidence="2">
    <location>
        <begin position="79"/>
        <end position="99"/>
    </location>
</feature>
<dbReference type="AlphaFoldDB" id="A0A383R5N1"/>
<keyword evidence="2" id="KW-0472">Membrane</keyword>
<gene>
    <name evidence="3" type="ORF">PBLR_10682</name>
</gene>
<feature type="transmembrane region" description="Helical" evidence="2">
    <location>
        <begin position="105"/>
        <end position="123"/>
    </location>
</feature>
<evidence type="ECO:0000256" key="2">
    <source>
        <dbReference type="SAM" id="Phobius"/>
    </source>
</evidence>